<gene>
    <name evidence="4" type="ORF">R1flu_018371</name>
</gene>
<dbReference type="InterPro" id="IPR000061">
    <property type="entry name" value="Surp"/>
</dbReference>
<feature type="compositionally biased region" description="Basic residues" evidence="1">
    <location>
        <begin position="938"/>
        <end position="948"/>
    </location>
</feature>
<dbReference type="SMART" id="SM00648">
    <property type="entry name" value="SWAP"/>
    <property type="match status" value="1"/>
</dbReference>
<feature type="compositionally biased region" description="Basic residues" evidence="1">
    <location>
        <begin position="1001"/>
        <end position="1010"/>
    </location>
</feature>
<organism evidence="4 5">
    <name type="scientific">Riccia fluitans</name>
    <dbReference type="NCBI Taxonomy" id="41844"/>
    <lineage>
        <taxon>Eukaryota</taxon>
        <taxon>Viridiplantae</taxon>
        <taxon>Streptophyta</taxon>
        <taxon>Embryophyta</taxon>
        <taxon>Marchantiophyta</taxon>
        <taxon>Marchantiopsida</taxon>
        <taxon>Marchantiidae</taxon>
        <taxon>Marchantiales</taxon>
        <taxon>Ricciaceae</taxon>
        <taxon>Riccia</taxon>
    </lineage>
</organism>
<feature type="region of interest" description="Disordered" evidence="1">
    <location>
        <begin position="817"/>
        <end position="1010"/>
    </location>
</feature>
<evidence type="ECO:0000313" key="4">
    <source>
        <dbReference type="EMBL" id="KAL2650243.1"/>
    </source>
</evidence>
<feature type="compositionally biased region" description="Basic and acidic residues" evidence="1">
    <location>
        <begin position="878"/>
        <end position="888"/>
    </location>
</feature>
<dbReference type="Pfam" id="PF07713">
    <property type="entry name" value="DUF1604"/>
    <property type="match status" value="1"/>
</dbReference>
<evidence type="ECO:0000259" key="2">
    <source>
        <dbReference type="PROSITE" id="PS50128"/>
    </source>
</evidence>
<dbReference type="InterPro" id="IPR011666">
    <property type="entry name" value="DUF1604"/>
</dbReference>
<keyword evidence="5" id="KW-1185">Reference proteome</keyword>
<dbReference type="EMBL" id="JBHFFA010000001">
    <property type="protein sequence ID" value="KAL2650243.1"/>
    <property type="molecule type" value="Genomic_DNA"/>
</dbReference>
<dbReference type="Pfam" id="PF26093">
    <property type="entry name" value="HTH_TGH"/>
    <property type="match status" value="1"/>
</dbReference>
<name>A0ABD1ZFM6_9MARC</name>
<evidence type="ECO:0000256" key="1">
    <source>
        <dbReference type="SAM" id="MobiDB-lite"/>
    </source>
</evidence>
<feature type="domain" description="G-patch" evidence="3">
    <location>
        <begin position="159"/>
        <end position="219"/>
    </location>
</feature>
<dbReference type="AlphaFoldDB" id="A0ABD1ZFM6"/>
<feature type="region of interest" description="Disordered" evidence="1">
    <location>
        <begin position="728"/>
        <end position="747"/>
    </location>
</feature>
<feature type="compositionally biased region" description="Basic and acidic residues" evidence="1">
    <location>
        <begin position="829"/>
        <end position="855"/>
    </location>
</feature>
<dbReference type="PROSITE" id="PS50174">
    <property type="entry name" value="G_PATCH"/>
    <property type="match status" value="1"/>
</dbReference>
<dbReference type="PROSITE" id="PS50128">
    <property type="entry name" value="SURP"/>
    <property type="match status" value="1"/>
</dbReference>
<dbReference type="InterPro" id="IPR035967">
    <property type="entry name" value="SWAP/Surp_sf"/>
</dbReference>
<comment type="caution">
    <text evidence="4">The sequence shown here is derived from an EMBL/GenBank/DDBJ whole genome shotgun (WGS) entry which is preliminary data.</text>
</comment>
<dbReference type="PANTHER" id="PTHR13384">
    <property type="entry name" value="G PATCH DOMAIN-CONTAINING PROTEIN 1"/>
    <property type="match status" value="1"/>
</dbReference>
<dbReference type="SUPFAM" id="SSF109905">
    <property type="entry name" value="Surp module (SWAP domain)"/>
    <property type="match status" value="1"/>
</dbReference>
<feature type="region of interest" description="Disordered" evidence="1">
    <location>
        <begin position="609"/>
        <end position="638"/>
    </location>
</feature>
<evidence type="ECO:0000259" key="3">
    <source>
        <dbReference type="PROSITE" id="PS50174"/>
    </source>
</evidence>
<accession>A0ABD1ZFM6</accession>
<protein>
    <submittedName>
        <fullName evidence="4">Uncharacterized protein</fullName>
    </submittedName>
</protein>
<dbReference type="Gene3D" id="1.10.10.790">
    <property type="entry name" value="Surp module"/>
    <property type="match status" value="1"/>
</dbReference>
<dbReference type="InterPro" id="IPR000467">
    <property type="entry name" value="G_patch_dom"/>
</dbReference>
<reference evidence="4 5" key="1">
    <citation type="submission" date="2024-09" db="EMBL/GenBank/DDBJ databases">
        <title>Chromosome-scale assembly of Riccia fluitans.</title>
        <authorList>
            <person name="Paukszto L."/>
            <person name="Sawicki J."/>
            <person name="Karawczyk K."/>
            <person name="Piernik-Szablinska J."/>
            <person name="Szczecinska M."/>
            <person name="Mazdziarz M."/>
        </authorList>
    </citation>
    <scope>NUCLEOTIDE SEQUENCE [LARGE SCALE GENOMIC DNA]</scope>
    <source>
        <strain evidence="4">Rf_01</strain>
        <tissue evidence="4">Aerial parts of the thallus</tissue>
    </source>
</reference>
<dbReference type="Proteomes" id="UP001605036">
    <property type="component" value="Unassembled WGS sequence"/>
</dbReference>
<feature type="compositionally biased region" description="Acidic residues" evidence="1">
    <location>
        <begin position="728"/>
        <end position="737"/>
    </location>
</feature>
<proteinExistence type="predicted"/>
<feature type="domain" description="SURP motif" evidence="2">
    <location>
        <begin position="415"/>
        <end position="459"/>
    </location>
</feature>
<evidence type="ECO:0000313" key="5">
    <source>
        <dbReference type="Proteomes" id="UP001605036"/>
    </source>
</evidence>
<feature type="compositionally biased region" description="Basic and acidic residues" evidence="1">
    <location>
        <begin position="949"/>
        <end position="962"/>
    </location>
</feature>
<sequence length="1010" mass="113686">MDDGEGGQFIYYGQPLEKEEDLSRKKAKLAVDQGQARRLAPWKQEVTDAEGRRRFHGAFTGGFSAGYYNTVGSKEGWAPKTFTSSRTRRAETAQQSIDDFLDEDELEEARLKSVGTSAEYDTFGFTAAEVARRNAAKEVEKRPSVIPGPVPDEIVVPATQSIGVKLLMKMGWRRGRVVGPRLLNAVSASRREGRKAAIALASSSHVEEQEKKVYGAQLPPTVGISTSPSAEVVEEEEEVIDVFENIPEFVLHPKNDVYGLGFDPLKNAPEFKEFKKARNIKDNRIWMPGRKESRDVSGKARNSGSQFGVAEMDYFHDEEEEIYDTVAGDIEEKEVPMKFEKPQPRLLNNEDCIPGFTPATSSSIQLKPTRIPQPIVPPNFDTKATFTISLDLERSFSIAEPPAAQPPLDPETTKLIEGLATFVARIGPRFEELSKEKHAGNPQFSFLAEGPGHGYYRRKIWEEQRNIAQKGNEPIEPKRRGQNEKLDAGQRALILGETPLLREEKTRLQEETKVLDNSKFKLFFKDDPQKQERFERYVREKLIGGIKRRSEDIRISRTQHELEICEFDNALQCLETARARTATPQQPKEVSELTAMMTSRFTSGAVETISLTPSSEPGDSSKHLSIGSDEYPRREENPWRPSAMLCKRFNLIDPFAGKPAALTKPKTQTDAFILSITSVEEKAVSASSRVDTSSAPRDTPQVAEEELELVKKTITEKPVDLYKAIFSDDDDEDEGVEEGGKETNLELQSIPHHELGGKEVIAKQSEAAQAALNRLAAGDFLESLGKELGLKVPVEKPRVELNLSKGLSRFASSGMGESSVALKLPSEADQEKDHLDAKKIALDPPGRADRREKVSRWAPMDIDSVENRSTEYAPANSDIREDLGKNFEADPGLGKKVLGPRKIRSSSSSSQEDSESEPEERRKRHSRKSREDSDSESRRRRSRRYSKRSGHESDTSGDDDHSKSRRRSMKSQRTEDEKESRRHRKRRHEKHKRKEDDRDGRKKSRHHSDQ</sequence>
<dbReference type="PANTHER" id="PTHR13384:SF19">
    <property type="entry name" value="G PATCH DOMAIN-CONTAINING PROTEIN 1"/>
    <property type="match status" value="1"/>
</dbReference>
<feature type="compositionally biased region" description="Polar residues" evidence="1">
    <location>
        <begin position="609"/>
        <end position="618"/>
    </location>
</feature>
<dbReference type="Pfam" id="PF01805">
    <property type="entry name" value="Surp"/>
    <property type="match status" value="1"/>
</dbReference>
<feature type="compositionally biased region" description="Basic residues" evidence="1">
    <location>
        <begin position="981"/>
        <end position="993"/>
    </location>
</feature>